<dbReference type="Pfam" id="PF13489">
    <property type="entry name" value="Methyltransf_23"/>
    <property type="match status" value="1"/>
</dbReference>
<keyword evidence="3" id="KW-1185">Reference proteome</keyword>
<dbReference type="CDD" id="cd02440">
    <property type="entry name" value="AdoMet_MTases"/>
    <property type="match status" value="1"/>
</dbReference>
<dbReference type="Proteomes" id="UP000239002">
    <property type="component" value="Unassembled WGS sequence"/>
</dbReference>
<sequence length="299" mass="34486">MSIESTFDSKLINNIYQESFGRDFSQFFNLESFSFFKCNDCSHLFFDPRMAGNDKFYEVLQEIRDNYYSPLRPEFLMIKKYITQKDKVLEIGAGDGDFAKVISCNSYVGLEFNDLAIKNAMAKGVRLKDESVETHSLSNKEVYDIIVSNHVHEHVSDLYSFIEAGVRCLRKDGYYIFSVPNNDNHDTSSINHTLNLPPHHISRFTKKSFESLDVFGLKLISVESVKISKSRKYRLGIVNNFLLKKITKLNNWNQVAISLKSVNKSTNLINKLPIKLKLVIYKFLIKDQGLNSVVVYKKL</sequence>
<keyword evidence="2" id="KW-0489">Methyltransferase</keyword>
<organism evidence="2 3">
    <name type="scientific">Nonlabens xylanidelens</name>
    <dbReference type="NCBI Taxonomy" id="191564"/>
    <lineage>
        <taxon>Bacteria</taxon>
        <taxon>Pseudomonadati</taxon>
        <taxon>Bacteroidota</taxon>
        <taxon>Flavobacteriia</taxon>
        <taxon>Flavobacteriales</taxon>
        <taxon>Flavobacteriaceae</taxon>
        <taxon>Nonlabens</taxon>
    </lineage>
</organism>
<dbReference type="Gene3D" id="3.40.50.150">
    <property type="entry name" value="Vaccinia Virus protein VP39"/>
    <property type="match status" value="1"/>
</dbReference>
<dbReference type="SUPFAM" id="SSF53335">
    <property type="entry name" value="S-adenosyl-L-methionine-dependent methyltransferases"/>
    <property type="match status" value="1"/>
</dbReference>
<evidence type="ECO:0000313" key="3">
    <source>
        <dbReference type="Proteomes" id="UP000239002"/>
    </source>
</evidence>
<dbReference type="AlphaFoldDB" id="A0A2S6ILL1"/>
<protein>
    <submittedName>
        <fullName evidence="2">Methyltransferase family protein</fullName>
    </submittedName>
</protein>
<keyword evidence="1 2" id="KW-0808">Transferase</keyword>
<dbReference type="GO" id="GO:0008168">
    <property type="term" value="F:methyltransferase activity"/>
    <property type="evidence" value="ECO:0007669"/>
    <property type="project" value="UniProtKB-KW"/>
</dbReference>
<proteinExistence type="predicted"/>
<accession>A0A2S6ILL1</accession>
<gene>
    <name evidence="2" type="ORF">LY01_01862</name>
</gene>
<evidence type="ECO:0000313" key="2">
    <source>
        <dbReference type="EMBL" id="PPK95109.1"/>
    </source>
</evidence>
<comment type="caution">
    <text evidence="2">The sequence shown here is derived from an EMBL/GenBank/DDBJ whole genome shotgun (WGS) entry which is preliminary data.</text>
</comment>
<dbReference type="InterPro" id="IPR029063">
    <property type="entry name" value="SAM-dependent_MTases_sf"/>
</dbReference>
<evidence type="ECO:0000256" key="1">
    <source>
        <dbReference type="ARBA" id="ARBA00022679"/>
    </source>
</evidence>
<dbReference type="PANTHER" id="PTHR43861:SF3">
    <property type="entry name" value="PUTATIVE (AFU_ORTHOLOGUE AFUA_2G14390)-RELATED"/>
    <property type="match status" value="1"/>
</dbReference>
<dbReference type="PANTHER" id="PTHR43861">
    <property type="entry name" value="TRANS-ACONITATE 2-METHYLTRANSFERASE-RELATED"/>
    <property type="match status" value="1"/>
</dbReference>
<reference evidence="2 3" key="1">
    <citation type="submission" date="2018-02" db="EMBL/GenBank/DDBJ databases">
        <title>Genomic Encyclopedia of Archaeal and Bacterial Type Strains, Phase II (KMG-II): from individual species to whole genera.</title>
        <authorList>
            <person name="Goeker M."/>
        </authorList>
    </citation>
    <scope>NUCLEOTIDE SEQUENCE [LARGE SCALE GENOMIC DNA]</scope>
    <source>
        <strain evidence="2 3">DSM 16809</strain>
    </source>
</reference>
<dbReference type="GO" id="GO:0032259">
    <property type="term" value="P:methylation"/>
    <property type="evidence" value="ECO:0007669"/>
    <property type="project" value="UniProtKB-KW"/>
</dbReference>
<name>A0A2S6ILL1_9FLAO</name>
<dbReference type="EMBL" id="PTJE01000003">
    <property type="protein sequence ID" value="PPK95109.1"/>
    <property type="molecule type" value="Genomic_DNA"/>
</dbReference>